<evidence type="ECO:0000256" key="3">
    <source>
        <dbReference type="ARBA" id="ARBA00023157"/>
    </source>
</evidence>
<keyword evidence="5" id="KW-0472">Membrane</keyword>
<feature type="domain" description="Thioredoxin" evidence="6">
    <location>
        <begin position="47"/>
        <end position="190"/>
    </location>
</feature>
<evidence type="ECO:0000256" key="5">
    <source>
        <dbReference type="SAM" id="Phobius"/>
    </source>
</evidence>
<feature type="transmembrane region" description="Helical" evidence="5">
    <location>
        <begin position="12"/>
        <end position="32"/>
    </location>
</feature>
<dbReference type="InterPro" id="IPR036249">
    <property type="entry name" value="Thioredoxin-like_sf"/>
</dbReference>
<dbReference type="CDD" id="cd02966">
    <property type="entry name" value="TlpA_like_family"/>
    <property type="match status" value="1"/>
</dbReference>
<accession>A0A5K7ZCE6</accession>
<dbReference type="PROSITE" id="PS00194">
    <property type="entry name" value="THIOREDOXIN_1"/>
    <property type="match status" value="1"/>
</dbReference>
<keyword evidence="2" id="KW-0201">Cytochrome c-type biogenesis</keyword>
<keyword evidence="8" id="KW-1185">Reference proteome</keyword>
<proteinExistence type="predicted"/>
<comment type="subcellular location">
    <subcellularLocation>
        <location evidence="1">Cell envelope</location>
    </subcellularLocation>
</comment>
<dbReference type="GO" id="GO:0030313">
    <property type="term" value="C:cell envelope"/>
    <property type="evidence" value="ECO:0007669"/>
    <property type="project" value="UniProtKB-SubCell"/>
</dbReference>
<evidence type="ECO:0000259" key="6">
    <source>
        <dbReference type="PROSITE" id="PS51352"/>
    </source>
</evidence>
<evidence type="ECO:0000313" key="7">
    <source>
        <dbReference type="EMBL" id="BBO77401.1"/>
    </source>
</evidence>
<dbReference type="InterPro" id="IPR050553">
    <property type="entry name" value="Thioredoxin_ResA/DsbE_sf"/>
</dbReference>
<evidence type="ECO:0000256" key="1">
    <source>
        <dbReference type="ARBA" id="ARBA00004196"/>
    </source>
</evidence>
<gene>
    <name evidence="7" type="ORF">DSCW_48180</name>
</gene>
<dbReference type="PROSITE" id="PS51352">
    <property type="entry name" value="THIOREDOXIN_2"/>
    <property type="match status" value="1"/>
</dbReference>
<keyword evidence="5" id="KW-0812">Transmembrane</keyword>
<dbReference type="PANTHER" id="PTHR42852">
    <property type="entry name" value="THIOL:DISULFIDE INTERCHANGE PROTEIN DSBE"/>
    <property type="match status" value="1"/>
</dbReference>
<reference evidence="7 8" key="1">
    <citation type="submission" date="2019-11" db="EMBL/GenBank/DDBJ databases">
        <title>Comparative genomics of hydrocarbon-degrading Desulfosarcina strains.</title>
        <authorList>
            <person name="Watanabe M."/>
            <person name="Kojima H."/>
            <person name="Fukui M."/>
        </authorList>
    </citation>
    <scope>NUCLEOTIDE SEQUENCE [LARGE SCALE GENOMIC DNA]</scope>
    <source>
        <strain evidence="7 8">PP31</strain>
    </source>
</reference>
<keyword evidence="3" id="KW-1015">Disulfide bond</keyword>
<evidence type="ECO:0000256" key="4">
    <source>
        <dbReference type="ARBA" id="ARBA00023284"/>
    </source>
</evidence>
<protein>
    <recommendedName>
        <fullName evidence="6">Thioredoxin domain-containing protein</fullName>
    </recommendedName>
</protein>
<name>A0A5K7ZCE6_9BACT</name>
<sequence>MSENSEHGTGIKFQNVILLGLIVAGIGIVIMLQSKDTLFNPTSTPLLKKGTPAPDFTLPGLDGEMVRLADRKGKVVFLNIWATWCPPCVQEMPSMEKLYQQLKGEDFEILAVSIDKKGAEAVLPFMKKHNLSFTALIDAKESMKYKYQTTGVPETFIIDKNGIIVEKVIGARDWATPDAIGFLRNLIQRN</sequence>
<dbReference type="GO" id="GO:0017004">
    <property type="term" value="P:cytochrome complex assembly"/>
    <property type="evidence" value="ECO:0007669"/>
    <property type="project" value="UniProtKB-KW"/>
</dbReference>
<dbReference type="OrthoDB" id="9813820at2"/>
<dbReference type="InterPro" id="IPR013766">
    <property type="entry name" value="Thioredoxin_domain"/>
</dbReference>
<dbReference type="Proteomes" id="UP000427769">
    <property type="component" value="Chromosome"/>
</dbReference>
<dbReference type="GO" id="GO:0016491">
    <property type="term" value="F:oxidoreductase activity"/>
    <property type="evidence" value="ECO:0007669"/>
    <property type="project" value="InterPro"/>
</dbReference>
<evidence type="ECO:0000313" key="8">
    <source>
        <dbReference type="Proteomes" id="UP000427769"/>
    </source>
</evidence>
<dbReference type="PANTHER" id="PTHR42852:SF6">
    <property type="entry name" value="THIOL:DISULFIDE INTERCHANGE PROTEIN DSBE"/>
    <property type="match status" value="1"/>
</dbReference>
<dbReference type="Pfam" id="PF00578">
    <property type="entry name" value="AhpC-TSA"/>
    <property type="match status" value="1"/>
</dbReference>
<dbReference type="Gene3D" id="3.40.30.10">
    <property type="entry name" value="Glutaredoxin"/>
    <property type="match status" value="1"/>
</dbReference>
<dbReference type="RefSeq" id="WP_155306151.1">
    <property type="nucleotide sequence ID" value="NZ_AP021875.1"/>
</dbReference>
<keyword evidence="4" id="KW-0676">Redox-active center</keyword>
<dbReference type="InterPro" id="IPR000866">
    <property type="entry name" value="AhpC/TSA"/>
</dbReference>
<evidence type="ECO:0000256" key="2">
    <source>
        <dbReference type="ARBA" id="ARBA00022748"/>
    </source>
</evidence>
<organism evidence="7 8">
    <name type="scientific">Desulfosarcina widdelii</name>
    <dbReference type="NCBI Taxonomy" id="947919"/>
    <lineage>
        <taxon>Bacteria</taxon>
        <taxon>Pseudomonadati</taxon>
        <taxon>Thermodesulfobacteriota</taxon>
        <taxon>Desulfobacteria</taxon>
        <taxon>Desulfobacterales</taxon>
        <taxon>Desulfosarcinaceae</taxon>
        <taxon>Desulfosarcina</taxon>
    </lineage>
</organism>
<dbReference type="AlphaFoldDB" id="A0A5K7ZCE6"/>
<dbReference type="SUPFAM" id="SSF52833">
    <property type="entry name" value="Thioredoxin-like"/>
    <property type="match status" value="1"/>
</dbReference>
<dbReference type="InterPro" id="IPR017937">
    <property type="entry name" value="Thioredoxin_CS"/>
</dbReference>
<dbReference type="EMBL" id="AP021875">
    <property type="protein sequence ID" value="BBO77401.1"/>
    <property type="molecule type" value="Genomic_DNA"/>
</dbReference>
<keyword evidence="5" id="KW-1133">Transmembrane helix</keyword>
<dbReference type="KEGG" id="dwd:DSCW_48180"/>
<dbReference type="GO" id="GO:0016209">
    <property type="term" value="F:antioxidant activity"/>
    <property type="evidence" value="ECO:0007669"/>
    <property type="project" value="InterPro"/>
</dbReference>